<feature type="transmembrane region" description="Helical" evidence="2">
    <location>
        <begin position="70"/>
        <end position="91"/>
    </location>
</feature>
<accession>A0A1V8T893</accession>
<protein>
    <submittedName>
        <fullName evidence="3">Uncharacterized protein</fullName>
    </submittedName>
</protein>
<feature type="region of interest" description="Disordered" evidence="1">
    <location>
        <begin position="122"/>
        <end position="156"/>
    </location>
</feature>
<gene>
    <name evidence="3" type="ORF">B0A48_07089</name>
</gene>
<dbReference type="InParanoid" id="A0A1V8T893"/>
<dbReference type="AlphaFoldDB" id="A0A1V8T893"/>
<dbReference type="Proteomes" id="UP000192596">
    <property type="component" value="Unassembled WGS sequence"/>
</dbReference>
<keyword evidence="4" id="KW-1185">Reference proteome</keyword>
<sequence>MEPNSALPHEAVKTTAVEHSASHKGHERHTHSLKKSDPFIDLPDALTDFDNAQAYPSDVHAGNAGPSPSLFADLVLAPINMITFLLALAFVDRSQRQWRLSQHASGSRSVWDRLSHWSLRGPEPYQDPGSTKWHNVSDPGDRQPAGPGQRSGSSFDGWYARKKHRAMARLEIGDALDLRHRVLLILIAWTVLGAMALVWLFNFTSRMYGRLMA</sequence>
<dbReference type="OrthoDB" id="4156595at2759"/>
<keyword evidence="2" id="KW-1133">Transmembrane helix</keyword>
<evidence type="ECO:0000256" key="1">
    <source>
        <dbReference type="SAM" id="MobiDB-lite"/>
    </source>
</evidence>
<dbReference type="EMBL" id="NAJO01000014">
    <property type="protein sequence ID" value="OQO07392.1"/>
    <property type="molecule type" value="Genomic_DNA"/>
</dbReference>
<feature type="compositionally biased region" description="Basic residues" evidence="1">
    <location>
        <begin position="22"/>
        <end position="33"/>
    </location>
</feature>
<evidence type="ECO:0000256" key="2">
    <source>
        <dbReference type="SAM" id="Phobius"/>
    </source>
</evidence>
<keyword evidence="2" id="KW-0472">Membrane</keyword>
<reference evidence="4" key="1">
    <citation type="submission" date="2017-03" db="EMBL/GenBank/DDBJ databases">
        <title>Genomes of endolithic fungi from Antarctica.</title>
        <authorList>
            <person name="Coleine C."/>
            <person name="Masonjones S."/>
            <person name="Stajich J.E."/>
        </authorList>
    </citation>
    <scope>NUCLEOTIDE SEQUENCE [LARGE SCALE GENOMIC DNA]</scope>
    <source>
        <strain evidence="4">CCFEE 5527</strain>
    </source>
</reference>
<keyword evidence="2" id="KW-0812">Transmembrane</keyword>
<evidence type="ECO:0000313" key="4">
    <source>
        <dbReference type="Proteomes" id="UP000192596"/>
    </source>
</evidence>
<comment type="caution">
    <text evidence="3">The sequence shown here is derived from an EMBL/GenBank/DDBJ whole genome shotgun (WGS) entry which is preliminary data.</text>
</comment>
<name>A0A1V8T893_9PEZI</name>
<feature type="region of interest" description="Disordered" evidence="1">
    <location>
        <begin position="18"/>
        <end position="37"/>
    </location>
</feature>
<feature type="transmembrane region" description="Helical" evidence="2">
    <location>
        <begin position="182"/>
        <end position="201"/>
    </location>
</feature>
<organism evidence="3 4">
    <name type="scientific">Cryoendolithus antarcticus</name>
    <dbReference type="NCBI Taxonomy" id="1507870"/>
    <lineage>
        <taxon>Eukaryota</taxon>
        <taxon>Fungi</taxon>
        <taxon>Dikarya</taxon>
        <taxon>Ascomycota</taxon>
        <taxon>Pezizomycotina</taxon>
        <taxon>Dothideomycetes</taxon>
        <taxon>Dothideomycetidae</taxon>
        <taxon>Cladosporiales</taxon>
        <taxon>Cladosporiaceae</taxon>
        <taxon>Cryoendolithus</taxon>
    </lineage>
</organism>
<proteinExistence type="predicted"/>
<evidence type="ECO:0000313" key="3">
    <source>
        <dbReference type="EMBL" id="OQO07392.1"/>
    </source>
</evidence>